<evidence type="ECO:0000256" key="6">
    <source>
        <dbReference type="SAM" id="Coils"/>
    </source>
</evidence>
<protein>
    <submittedName>
        <fullName evidence="9">Uncharacterized protein LOC113404313</fullName>
    </submittedName>
</protein>
<dbReference type="RefSeq" id="XP_064076138.1">
    <property type="nucleotide sequence ID" value="XM_064220068.1"/>
</dbReference>
<keyword evidence="8" id="KW-1185">Reference proteome</keyword>
<dbReference type="PROSITE" id="PS00028">
    <property type="entry name" value="ZINC_FINGER_C2H2_1"/>
    <property type="match status" value="8"/>
</dbReference>
<dbReference type="InterPro" id="IPR036236">
    <property type="entry name" value="Znf_C2H2_sf"/>
</dbReference>
<dbReference type="CDD" id="cd20805">
    <property type="entry name" value="C1_DGK_rpt2"/>
    <property type="match status" value="1"/>
</dbReference>
<evidence type="ECO:0000256" key="2">
    <source>
        <dbReference type="ARBA" id="ARBA00022737"/>
    </source>
</evidence>
<dbReference type="GeneID" id="113404313"/>
<feature type="domain" description="C2H2-type" evidence="7">
    <location>
        <begin position="1000"/>
        <end position="1028"/>
    </location>
</feature>
<feature type="domain" description="C2H2-type" evidence="7">
    <location>
        <begin position="916"/>
        <end position="943"/>
    </location>
</feature>
<keyword evidence="2" id="KW-0677">Repeat</keyword>
<dbReference type="SUPFAM" id="SSF57667">
    <property type="entry name" value="beta-beta-alpha zinc fingers"/>
    <property type="match status" value="4"/>
</dbReference>
<evidence type="ECO:0000256" key="5">
    <source>
        <dbReference type="PROSITE-ProRule" id="PRU00042"/>
    </source>
</evidence>
<dbReference type="Pfam" id="PF00096">
    <property type="entry name" value="zf-C2H2"/>
    <property type="match status" value="2"/>
</dbReference>
<dbReference type="Gene3D" id="3.30.160.60">
    <property type="entry name" value="Classic Zinc Finger"/>
    <property type="match status" value="6"/>
</dbReference>
<dbReference type="PROSITE" id="PS50157">
    <property type="entry name" value="ZINC_FINGER_C2H2_2"/>
    <property type="match status" value="4"/>
</dbReference>
<accession>A0ABM4AXW6</accession>
<gene>
    <name evidence="9" type="primary">LOC113404313</name>
</gene>
<keyword evidence="3 5" id="KW-0863">Zinc-finger</keyword>
<evidence type="ECO:0000256" key="1">
    <source>
        <dbReference type="ARBA" id="ARBA00022723"/>
    </source>
</evidence>
<feature type="coiled-coil region" evidence="6">
    <location>
        <begin position="20"/>
        <end position="47"/>
    </location>
</feature>
<dbReference type="SMART" id="SM00355">
    <property type="entry name" value="ZnF_C2H2"/>
    <property type="match status" value="15"/>
</dbReference>
<dbReference type="InterPro" id="IPR013087">
    <property type="entry name" value="Znf_C2H2_type"/>
</dbReference>
<dbReference type="PANTHER" id="PTHR24409:SF295">
    <property type="entry name" value="AZ2-RELATED"/>
    <property type="match status" value="1"/>
</dbReference>
<evidence type="ECO:0000313" key="9">
    <source>
        <dbReference type="RefSeq" id="XP_064076138.1"/>
    </source>
</evidence>
<sequence>MEERSKKRCRKSKLVPREYLDSDDENIAQMQNEIEETIAKIDAQSILRKLEPNYFSSKPLEFSIKVEVEEFDEPIVEDNQLSDDLNIKIHSIRSLSDTTSTTNRICEYRLNEDLIRDVFDVISKKTTSIVDKMIEIYMRNDFGRRQAYLDESNIDKKLQLNLKKWKIWYEAAPRFRDAPGMYICYVCGIGWWHLSDFREHVKKHDSINYGVEFSFQEFKIIAYNKPVKPRNVPIESDCWKCGKDVSVHQGVDYKCIGCQLKVHSCKMLSLHESECKKYKFLLNNTGVDTSKMYRCPLCSFKHWVKEQVRKHLKSRHSVRSDLPIYWTKKTCQKCNISYNDHRVHECNQRPMIYSCQFCGKNFQSKWVLNLHLLNSKDNVLCRICGKRLRRGCMEAEHLLVHSRNYTMVIKCSCCEESLYYTDYSSLIDHKTRFHSNVDEEKPFFEKVIVPKKVLNRQDVIDLTEATEPGNLQPPLPSFDSACQGLIGYLDTMTDRQVNIDTSHDNEGQRDYVDDELGIKVTVIDKSTVQRIIDESQRETSEGSRDTAEAAVDTQQTLENIVAVTKNLLQKTYTNKKKHNKDSVATSMMNQEIQIKNEILDEFEVPDVMNVVKEEIDNDTTVNEFVGFETSVKTEVEDVVMKSEEIYDINDHSVNYEVVPEPPRRTRGKYKKRKKALVRLTQVKYPKNASDRYTCTKCNTTSQTLRKYLQHFKSHNYEDSVCPKCFKPFPLAQALLSHVNAHIKDNYVMIHAIRDSKAVTDCNYQCRKCKMTMGSGDFFQHWETHLEIHDVANQDNVYYVDMDEKPLLKNMLATLQGSHAGGPQRTCAVCAKRFERRNDCKRHYIEHLLGDALAERARRGCLACQLCGRGFQRGDAYKRHMRDHACLPVYKCEICDKAFSDSSNFCKHKKVHNMSVVVCDICKKKFSNKKFLIKHIKMHQVVEPISCSTCNKLFYTQSSYNKHLKRNRSRFKCTVCALYYSSLKEKWEHMWQVHNERKYEADCPLCQKPFRKYSDVKQHLREQHEEQYYHYRSRLNTGVKSGRLKELQYL</sequence>
<keyword evidence="1" id="KW-0479">Metal-binding</keyword>
<feature type="domain" description="C2H2-type" evidence="7">
    <location>
        <begin position="861"/>
        <end position="884"/>
    </location>
</feature>
<evidence type="ECO:0000313" key="8">
    <source>
        <dbReference type="Proteomes" id="UP001652626"/>
    </source>
</evidence>
<organism evidence="8 9">
    <name type="scientific">Vanessa tameamea</name>
    <name type="common">Kamehameha butterfly</name>
    <dbReference type="NCBI Taxonomy" id="334116"/>
    <lineage>
        <taxon>Eukaryota</taxon>
        <taxon>Metazoa</taxon>
        <taxon>Ecdysozoa</taxon>
        <taxon>Arthropoda</taxon>
        <taxon>Hexapoda</taxon>
        <taxon>Insecta</taxon>
        <taxon>Pterygota</taxon>
        <taxon>Neoptera</taxon>
        <taxon>Endopterygota</taxon>
        <taxon>Lepidoptera</taxon>
        <taxon>Glossata</taxon>
        <taxon>Ditrysia</taxon>
        <taxon>Papilionoidea</taxon>
        <taxon>Nymphalidae</taxon>
        <taxon>Nymphalinae</taxon>
        <taxon>Vanessa</taxon>
    </lineage>
</organism>
<evidence type="ECO:0000256" key="3">
    <source>
        <dbReference type="ARBA" id="ARBA00022771"/>
    </source>
</evidence>
<evidence type="ECO:0000256" key="4">
    <source>
        <dbReference type="ARBA" id="ARBA00022833"/>
    </source>
</evidence>
<evidence type="ECO:0000259" key="7">
    <source>
        <dbReference type="PROSITE" id="PS50157"/>
    </source>
</evidence>
<keyword evidence="6" id="KW-0175">Coiled coil</keyword>
<name>A0ABM4AXW6_VANTA</name>
<dbReference type="Proteomes" id="UP001652626">
    <property type="component" value="Chromosome 31"/>
</dbReference>
<reference evidence="9" key="1">
    <citation type="submission" date="2025-08" db="UniProtKB">
        <authorList>
            <consortium name="RefSeq"/>
        </authorList>
    </citation>
    <scope>IDENTIFICATION</scope>
    <source>
        <tissue evidence="9">Whole body</tissue>
    </source>
</reference>
<proteinExistence type="predicted"/>
<feature type="domain" description="C2H2-type" evidence="7">
    <location>
        <begin position="889"/>
        <end position="911"/>
    </location>
</feature>
<dbReference type="PANTHER" id="PTHR24409">
    <property type="entry name" value="ZINC FINGER PROTEIN 142"/>
    <property type="match status" value="1"/>
</dbReference>
<keyword evidence="4" id="KW-0862">Zinc</keyword>